<dbReference type="SUPFAM" id="SSF50630">
    <property type="entry name" value="Acid proteases"/>
    <property type="match status" value="1"/>
</dbReference>
<accession>A0A246HN93</accession>
<comment type="caution">
    <text evidence="2">The sequence shown here is derived from an EMBL/GenBank/DDBJ whole genome shotgun (WGS) entry which is preliminary data.</text>
</comment>
<reference evidence="2 3" key="1">
    <citation type="submission" date="2017-06" db="EMBL/GenBank/DDBJ databases">
        <authorList>
            <person name="Kim H.J."/>
            <person name="Triplett B.A."/>
        </authorList>
    </citation>
    <scope>NUCLEOTIDE SEQUENCE [LARGE SCALE GENOMIC DNA]</scope>
    <source>
        <strain evidence="2 3">13146</strain>
    </source>
</reference>
<gene>
    <name evidence="2" type="ORF">CEE60_10905</name>
</gene>
<keyword evidence="1" id="KW-0732">Signal</keyword>
<organism evidence="2 3">
    <name type="scientific">Stenotrophomonas maltophilia</name>
    <name type="common">Pseudomonas maltophilia</name>
    <name type="synonym">Xanthomonas maltophilia</name>
    <dbReference type="NCBI Taxonomy" id="40324"/>
    <lineage>
        <taxon>Bacteria</taxon>
        <taxon>Pseudomonadati</taxon>
        <taxon>Pseudomonadota</taxon>
        <taxon>Gammaproteobacteria</taxon>
        <taxon>Lysobacterales</taxon>
        <taxon>Lysobacteraceae</taxon>
        <taxon>Stenotrophomonas</taxon>
        <taxon>Stenotrophomonas maltophilia group</taxon>
    </lineage>
</organism>
<evidence type="ECO:0000256" key="1">
    <source>
        <dbReference type="SAM" id="SignalP"/>
    </source>
</evidence>
<dbReference type="Proteomes" id="UP000198157">
    <property type="component" value="Unassembled WGS sequence"/>
</dbReference>
<dbReference type="AlphaFoldDB" id="A0A246HN93"/>
<dbReference type="OrthoDB" id="5935552at2"/>
<feature type="signal peptide" evidence="1">
    <location>
        <begin position="1"/>
        <end position="19"/>
    </location>
</feature>
<proteinExistence type="predicted"/>
<evidence type="ECO:0000313" key="3">
    <source>
        <dbReference type="Proteomes" id="UP000198157"/>
    </source>
</evidence>
<protein>
    <recommendedName>
        <fullName evidence="4">Gag-polyprotein aspartyl protease</fullName>
    </recommendedName>
</protein>
<name>A0A246HN93_STEMA</name>
<sequence>MRMWGLGLCVAILPATVAADPVALHDGFGYSDAVLRAELATLREMSGASGPRRHLGAAGYHRVRGELAASNRAARQCLDETREAPPTLQGLAFLCESTLAGNALIEGDIAAWASLMLRVREDYQRTIVPMLRAGDEVPDVTRPTFAAFTTWPRSALPVAERVQDVAVPIQFSNELPSVTLTLHGTRDGAPVAHEAAFIIDTGAPRSHISRALAASLGLAVTEGFVVSRIVEGDIQQAGLAAPIDIELGGQRVRDVSFNSEPTRELNLIGLDVLRALGRFRLSRETLTLLGTQTPALCIRRMVVTSSLWGPFQQARYPIRGREHHLMLIDTGFHGAFQMRGAPRTSVPAAAIQRRNVITTRGAEDIEYAPASTPMQITDTLASIPVDIAFQPPDLFPSSWRIGYGVTGGYDVALDLPGGLGCLVPRPPEPPLLGRPPSA</sequence>
<dbReference type="EMBL" id="NIVS01000021">
    <property type="protein sequence ID" value="OWQ53336.1"/>
    <property type="molecule type" value="Genomic_DNA"/>
</dbReference>
<evidence type="ECO:0000313" key="2">
    <source>
        <dbReference type="EMBL" id="OWQ53336.1"/>
    </source>
</evidence>
<dbReference type="Pfam" id="PF13975">
    <property type="entry name" value="gag-asp_proteas"/>
    <property type="match status" value="1"/>
</dbReference>
<evidence type="ECO:0008006" key="4">
    <source>
        <dbReference type="Google" id="ProtNLM"/>
    </source>
</evidence>
<dbReference type="InterPro" id="IPR021109">
    <property type="entry name" value="Peptidase_aspartic_dom_sf"/>
</dbReference>
<dbReference type="Gene3D" id="2.40.70.10">
    <property type="entry name" value="Acid Proteases"/>
    <property type="match status" value="1"/>
</dbReference>
<feature type="chain" id="PRO_5012512585" description="Gag-polyprotein aspartyl protease" evidence="1">
    <location>
        <begin position="20"/>
        <end position="438"/>
    </location>
</feature>